<proteinExistence type="inferred from homology"/>
<comment type="subcellular location">
    <subcellularLocation>
        <location evidence="1">Cell outer membrane</location>
    </subcellularLocation>
</comment>
<evidence type="ECO:0000313" key="10">
    <source>
        <dbReference type="EMBL" id="GHC63050.1"/>
    </source>
</evidence>
<feature type="signal peptide" evidence="9">
    <location>
        <begin position="1"/>
        <end position="32"/>
    </location>
</feature>
<dbReference type="NCBIfam" id="TIGR01844">
    <property type="entry name" value="type_I_sec_TolC"/>
    <property type="match status" value="1"/>
</dbReference>
<keyword evidence="11" id="KW-1185">Reference proteome</keyword>
<accession>A0A8J3GEX0</accession>
<evidence type="ECO:0000256" key="9">
    <source>
        <dbReference type="SAM" id="SignalP"/>
    </source>
</evidence>
<comment type="similarity">
    <text evidence="2">Belongs to the outer membrane factor (OMF) (TC 1.B.17) family.</text>
</comment>
<dbReference type="InterPro" id="IPR010130">
    <property type="entry name" value="T1SS_OMP_TolC"/>
</dbReference>
<reference evidence="10" key="2">
    <citation type="submission" date="2020-09" db="EMBL/GenBank/DDBJ databases">
        <authorList>
            <person name="Sun Q."/>
            <person name="Kim S."/>
        </authorList>
    </citation>
    <scope>NUCLEOTIDE SEQUENCE</scope>
    <source>
        <strain evidence="10">KCTC 42097</strain>
    </source>
</reference>
<dbReference type="SUPFAM" id="SSF56954">
    <property type="entry name" value="Outer membrane efflux proteins (OEP)"/>
    <property type="match status" value="1"/>
</dbReference>
<keyword evidence="5" id="KW-0812">Transmembrane</keyword>
<feature type="chain" id="PRO_5035298616" evidence="9">
    <location>
        <begin position="33"/>
        <end position="467"/>
    </location>
</feature>
<dbReference type="GO" id="GO:0009279">
    <property type="term" value="C:cell outer membrane"/>
    <property type="evidence" value="ECO:0007669"/>
    <property type="project" value="UniProtKB-SubCell"/>
</dbReference>
<evidence type="ECO:0000256" key="5">
    <source>
        <dbReference type="ARBA" id="ARBA00022692"/>
    </source>
</evidence>
<dbReference type="Pfam" id="PF02321">
    <property type="entry name" value="OEP"/>
    <property type="match status" value="2"/>
</dbReference>
<dbReference type="Gene3D" id="1.20.1600.10">
    <property type="entry name" value="Outer membrane efflux proteins (OEP)"/>
    <property type="match status" value="1"/>
</dbReference>
<dbReference type="InterPro" id="IPR003423">
    <property type="entry name" value="OMP_efflux"/>
</dbReference>
<evidence type="ECO:0000256" key="8">
    <source>
        <dbReference type="SAM" id="MobiDB-lite"/>
    </source>
</evidence>
<sequence>MLRGLNVTGIRTRVLGALLITTTFLGSSPVFADSLNQALAKAYQNNSTLNYDRAGVRVTDEGVAIAKSGYRPTVNLNGTVQHSNTDRARTNSANGGLQVQQKLFDGFQTRNQVRAAEAAVRAANANLGNSEQEVLLNGVAAYLDVIRDRQIAVLRERNLSFLNEQLRAAQSRFDVGEGTRTDIAQAQAQRQLAISQLAAARASVGASEAIYYQIVGAQPTNLTAPGPISKLLPKGIDQAVTLALTTHPAVKALEHSVDVAGYNVKAAEGALLPQVSASATAQRSWQESDYAPGLPGVSSNQDGTNDSATIGATVTIPLYSGGRLDATVRQTKESLNQARINVDVTRDEVRRAVTAAWVAYNANNQAVAASREGVRAARLALEGVVEERNVGQRTTLDVLQSQADVIDAEIAVVQTQRDLVYSSYQIVAAIGALNVRSLGLQVAEYKPEEHYNAVKDKWRGLRTPDGR</sequence>
<keyword evidence="7" id="KW-0998">Cell outer membrane</keyword>
<dbReference type="Proteomes" id="UP000641137">
    <property type="component" value="Unassembled WGS sequence"/>
</dbReference>
<keyword evidence="3" id="KW-0813">Transport</keyword>
<dbReference type="EMBL" id="BMZO01000001">
    <property type="protein sequence ID" value="GHC63050.1"/>
    <property type="molecule type" value="Genomic_DNA"/>
</dbReference>
<evidence type="ECO:0000313" key="11">
    <source>
        <dbReference type="Proteomes" id="UP000641137"/>
    </source>
</evidence>
<dbReference type="GO" id="GO:0015288">
    <property type="term" value="F:porin activity"/>
    <property type="evidence" value="ECO:0007669"/>
    <property type="project" value="TreeGrafter"/>
</dbReference>
<gene>
    <name evidence="10" type="ORF">GCM10010136_04530</name>
</gene>
<organism evidence="10 11">
    <name type="scientific">Limoniibacter endophyticus</name>
    <dbReference type="NCBI Taxonomy" id="1565040"/>
    <lineage>
        <taxon>Bacteria</taxon>
        <taxon>Pseudomonadati</taxon>
        <taxon>Pseudomonadota</taxon>
        <taxon>Alphaproteobacteria</taxon>
        <taxon>Hyphomicrobiales</taxon>
        <taxon>Bartonellaceae</taxon>
        <taxon>Limoniibacter</taxon>
    </lineage>
</organism>
<evidence type="ECO:0000256" key="4">
    <source>
        <dbReference type="ARBA" id="ARBA00022452"/>
    </source>
</evidence>
<keyword evidence="9" id="KW-0732">Signal</keyword>
<keyword evidence="6" id="KW-0472">Membrane</keyword>
<reference evidence="10" key="1">
    <citation type="journal article" date="2014" name="Int. J. Syst. Evol. Microbiol.">
        <title>Complete genome sequence of Corynebacterium casei LMG S-19264T (=DSM 44701T), isolated from a smear-ripened cheese.</title>
        <authorList>
            <consortium name="US DOE Joint Genome Institute (JGI-PGF)"/>
            <person name="Walter F."/>
            <person name="Albersmeier A."/>
            <person name="Kalinowski J."/>
            <person name="Ruckert C."/>
        </authorList>
    </citation>
    <scope>NUCLEOTIDE SEQUENCE</scope>
    <source>
        <strain evidence="10">KCTC 42097</strain>
    </source>
</reference>
<keyword evidence="4" id="KW-1134">Transmembrane beta strand</keyword>
<name>A0A8J3GEX0_9HYPH</name>
<dbReference type="RefSeq" id="WP_189487435.1">
    <property type="nucleotide sequence ID" value="NZ_BMZO01000001.1"/>
</dbReference>
<dbReference type="PANTHER" id="PTHR30026:SF22">
    <property type="entry name" value="OUTER MEMBRANE EFFLUX PROTEIN"/>
    <property type="match status" value="1"/>
</dbReference>
<feature type="region of interest" description="Disordered" evidence="8">
    <location>
        <begin position="283"/>
        <end position="306"/>
    </location>
</feature>
<evidence type="ECO:0000256" key="3">
    <source>
        <dbReference type="ARBA" id="ARBA00022448"/>
    </source>
</evidence>
<dbReference type="InterPro" id="IPR051906">
    <property type="entry name" value="TolC-like"/>
</dbReference>
<protein>
    <submittedName>
        <fullName evidence="10">Transporter</fullName>
    </submittedName>
</protein>
<evidence type="ECO:0000256" key="2">
    <source>
        <dbReference type="ARBA" id="ARBA00007613"/>
    </source>
</evidence>
<dbReference type="GO" id="GO:0015562">
    <property type="term" value="F:efflux transmembrane transporter activity"/>
    <property type="evidence" value="ECO:0007669"/>
    <property type="project" value="InterPro"/>
</dbReference>
<comment type="caution">
    <text evidence="10">The sequence shown here is derived from an EMBL/GenBank/DDBJ whole genome shotgun (WGS) entry which is preliminary data.</text>
</comment>
<dbReference type="PANTHER" id="PTHR30026">
    <property type="entry name" value="OUTER MEMBRANE PROTEIN TOLC"/>
    <property type="match status" value="1"/>
</dbReference>
<evidence type="ECO:0000256" key="6">
    <source>
        <dbReference type="ARBA" id="ARBA00023136"/>
    </source>
</evidence>
<evidence type="ECO:0000256" key="7">
    <source>
        <dbReference type="ARBA" id="ARBA00023237"/>
    </source>
</evidence>
<feature type="compositionally biased region" description="Polar residues" evidence="8">
    <location>
        <begin position="297"/>
        <end position="306"/>
    </location>
</feature>
<dbReference type="GO" id="GO:1990281">
    <property type="term" value="C:efflux pump complex"/>
    <property type="evidence" value="ECO:0007669"/>
    <property type="project" value="TreeGrafter"/>
</dbReference>
<evidence type="ECO:0000256" key="1">
    <source>
        <dbReference type="ARBA" id="ARBA00004442"/>
    </source>
</evidence>
<dbReference type="AlphaFoldDB" id="A0A8J3GEX0"/>